<sequence>MDSLETALVKVEDLPQVKGRFLAFSAPLVVLLMNGREVSRQARFIDFDLLEKDVVYMLDALES</sequence>
<dbReference type="AlphaFoldDB" id="A0A1M6F110"/>
<dbReference type="EMBL" id="FQZL01000008">
    <property type="protein sequence ID" value="SHI91309.1"/>
    <property type="molecule type" value="Genomic_DNA"/>
</dbReference>
<evidence type="ECO:0000313" key="1">
    <source>
        <dbReference type="EMBL" id="SHI91309.1"/>
    </source>
</evidence>
<organism evidence="1 2">
    <name type="scientific">Dethiosulfatibacter aminovorans DSM 17477</name>
    <dbReference type="NCBI Taxonomy" id="1121476"/>
    <lineage>
        <taxon>Bacteria</taxon>
        <taxon>Bacillati</taxon>
        <taxon>Bacillota</taxon>
        <taxon>Tissierellia</taxon>
        <taxon>Dethiosulfatibacter</taxon>
    </lineage>
</organism>
<dbReference type="RefSeq" id="WP_073048785.1">
    <property type="nucleotide sequence ID" value="NZ_FQZL01000008.1"/>
</dbReference>
<gene>
    <name evidence="1" type="ORF">SAMN02745751_01312</name>
</gene>
<name>A0A1M6F110_9FIRM</name>
<dbReference type="Proteomes" id="UP000184052">
    <property type="component" value="Unassembled WGS sequence"/>
</dbReference>
<dbReference type="STRING" id="1121476.SAMN02745751_01312"/>
<dbReference type="OrthoDB" id="411356at2"/>
<accession>A0A1M6F110</accession>
<reference evidence="1 2" key="1">
    <citation type="submission" date="2016-11" db="EMBL/GenBank/DDBJ databases">
        <authorList>
            <person name="Jaros S."/>
            <person name="Januszkiewicz K."/>
            <person name="Wedrychowicz H."/>
        </authorList>
    </citation>
    <scope>NUCLEOTIDE SEQUENCE [LARGE SCALE GENOMIC DNA]</scope>
    <source>
        <strain evidence="1 2">DSM 17477</strain>
    </source>
</reference>
<keyword evidence="2" id="KW-1185">Reference proteome</keyword>
<evidence type="ECO:0000313" key="2">
    <source>
        <dbReference type="Proteomes" id="UP000184052"/>
    </source>
</evidence>
<proteinExistence type="predicted"/>
<protein>
    <submittedName>
        <fullName evidence="1">Uncharacterized protein</fullName>
    </submittedName>
</protein>